<protein>
    <submittedName>
        <fullName evidence="1">Uncharacterized protein</fullName>
    </submittedName>
</protein>
<keyword evidence="2" id="KW-1185">Reference proteome</keyword>
<evidence type="ECO:0000313" key="1">
    <source>
        <dbReference type="EMBL" id="KXS18982.1"/>
    </source>
</evidence>
<evidence type="ECO:0000313" key="2">
    <source>
        <dbReference type="Proteomes" id="UP000070544"/>
    </source>
</evidence>
<dbReference type="EMBL" id="KQ965740">
    <property type="protein sequence ID" value="KXS18982.1"/>
    <property type="molecule type" value="Genomic_DNA"/>
</dbReference>
<dbReference type="AlphaFoldDB" id="A0A139AQI7"/>
<accession>A0A139AQI7</accession>
<sequence>MQCSCSAHPKQSYLRLHPSFGGLHRWPFVWNGIPGDFDLFEQGEAYRSRTGVARIILIHDITPGRFYLSLGLSCRRSGGIPSARRPTGRTSVWRAMKEPRGSFWRRKFVNLRFLGLDSAYLNK</sequence>
<gene>
    <name evidence="1" type="ORF">M427DRAFT_180745</name>
</gene>
<name>A0A139AQI7_GONPJ</name>
<organism evidence="1 2">
    <name type="scientific">Gonapodya prolifera (strain JEL478)</name>
    <name type="common">Monoblepharis prolifera</name>
    <dbReference type="NCBI Taxonomy" id="1344416"/>
    <lineage>
        <taxon>Eukaryota</taxon>
        <taxon>Fungi</taxon>
        <taxon>Fungi incertae sedis</taxon>
        <taxon>Chytridiomycota</taxon>
        <taxon>Chytridiomycota incertae sedis</taxon>
        <taxon>Monoblepharidomycetes</taxon>
        <taxon>Monoblepharidales</taxon>
        <taxon>Gonapodyaceae</taxon>
        <taxon>Gonapodya</taxon>
    </lineage>
</organism>
<dbReference type="Proteomes" id="UP000070544">
    <property type="component" value="Unassembled WGS sequence"/>
</dbReference>
<reference evidence="1 2" key="1">
    <citation type="journal article" date="2015" name="Genome Biol. Evol.">
        <title>Phylogenomic analyses indicate that early fungi evolved digesting cell walls of algal ancestors of land plants.</title>
        <authorList>
            <person name="Chang Y."/>
            <person name="Wang S."/>
            <person name="Sekimoto S."/>
            <person name="Aerts A.L."/>
            <person name="Choi C."/>
            <person name="Clum A."/>
            <person name="LaButti K.M."/>
            <person name="Lindquist E.A."/>
            <person name="Yee Ngan C."/>
            <person name="Ohm R.A."/>
            <person name="Salamov A.A."/>
            <person name="Grigoriev I.V."/>
            <person name="Spatafora J.W."/>
            <person name="Berbee M.L."/>
        </authorList>
    </citation>
    <scope>NUCLEOTIDE SEQUENCE [LARGE SCALE GENOMIC DNA]</scope>
    <source>
        <strain evidence="1 2">JEL478</strain>
    </source>
</reference>
<proteinExistence type="predicted"/>